<evidence type="ECO:0000256" key="3">
    <source>
        <dbReference type="SAM" id="SignalP"/>
    </source>
</evidence>
<dbReference type="InterPro" id="IPR015943">
    <property type="entry name" value="WD40/YVTN_repeat-like_dom_sf"/>
</dbReference>
<evidence type="ECO:0000313" key="6">
    <source>
        <dbReference type="Proteomes" id="UP000013232"/>
    </source>
</evidence>
<dbReference type="GO" id="GO:0009523">
    <property type="term" value="C:photosystem II"/>
    <property type="evidence" value="ECO:0007669"/>
    <property type="project" value="UniProtKB-KW"/>
</dbReference>
<proteinExistence type="predicted"/>
<dbReference type="OrthoDB" id="9767885at2"/>
<dbReference type="RefSeq" id="WP_004343590.1">
    <property type="nucleotide sequence ID" value="NZ_AMXE01000088.1"/>
</dbReference>
<evidence type="ECO:0000256" key="1">
    <source>
        <dbReference type="ARBA" id="ARBA00022531"/>
    </source>
</evidence>
<dbReference type="GO" id="GO:0016787">
    <property type="term" value="F:hydrolase activity"/>
    <property type="evidence" value="ECO:0007669"/>
    <property type="project" value="UniProtKB-KW"/>
</dbReference>
<dbReference type="InterPro" id="IPR028203">
    <property type="entry name" value="PSII_CF48-like_dom"/>
</dbReference>
<feature type="domain" description="Photosynthesis system II assembly factor Ycf48/Hcf136-like" evidence="4">
    <location>
        <begin position="158"/>
        <end position="251"/>
    </location>
</feature>
<dbReference type="eggNOG" id="COG4447">
    <property type="taxonomic scope" value="Bacteria"/>
</dbReference>
<comment type="caution">
    <text evidence="5">The sequence shown here is derived from an EMBL/GenBank/DDBJ whole genome shotgun (WGS) entry which is preliminary data.</text>
</comment>
<dbReference type="SUPFAM" id="SSF110296">
    <property type="entry name" value="Oligoxyloglucan reducing end-specific cellobiohydrolase"/>
    <property type="match status" value="1"/>
</dbReference>
<dbReference type="STRING" id="1123367.GCA_000621305_02962"/>
<protein>
    <submittedName>
        <fullName evidence="5">Glycosyl hydrolase</fullName>
    </submittedName>
</protein>
<feature type="chain" id="PRO_5004128743" evidence="3">
    <location>
        <begin position="33"/>
        <end position="321"/>
    </location>
</feature>
<dbReference type="Gene3D" id="2.130.10.10">
    <property type="entry name" value="YVTN repeat-like/Quinoprotein amine dehydrogenase"/>
    <property type="match status" value="1"/>
</dbReference>
<sequence>MNHIADGRLRPGLSAAACALLLAACQAQPDLAAVRAQAERPLQRYHAVQTLNANQRVVIAGTQAGALLVSSDAGQSWRRTAAAGASLIDSAQCPDGSFIALDFYRRVWPVGADGEALAPAAFDEPQVPLSIACDPKGGWWVAGTHAGIAHSADRGRTWTHLDLGEDAQITALQFVDEAYAIAVGEFGLVAASTDGGASWTRLEPIPNDFYPYAALFLSREEGWVSGIAGQILHTADGGRSWERQANDAQAPLYRLFLHEGVPHGVGAGGVVARLEGGAWRPVPYPDPLPVAFGAGASLPGQSALAAGSPGGLVRVIGTRAN</sequence>
<dbReference type="GO" id="GO:0015979">
    <property type="term" value="P:photosynthesis"/>
    <property type="evidence" value="ECO:0007669"/>
    <property type="project" value="UniProtKB-KW"/>
</dbReference>
<dbReference type="PANTHER" id="PTHR47199:SF2">
    <property type="entry name" value="PHOTOSYSTEM II STABILITY_ASSEMBLY FACTOR HCF136, CHLOROPLASTIC"/>
    <property type="match status" value="1"/>
</dbReference>
<accession>N6YYH0</accession>
<organism evidence="5 6">
    <name type="scientific">Thauera linaloolentis (strain DSM 12138 / JCM 21573 / CCUG 41526 / CIP 105981 / IAM 15112 / NBRC 102519 / 47Lol)</name>
    <dbReference type="NCBI Taxonomy" id="1123367"/>
    <lineage>
        <taxon>Bacteria</taxon>
        <taxon>Pseudomonadati</taxon>
        <taxon>Pseudomonadota</taxon>
        <taxon>Betaproteobacteria</taxon>
        <taxon>Rhodocyclales</taxon>
        <taxon>Zoogloeaceae</taxon>
        <taxon>Thauera</taxon>
    </lineage>
</organism>
<dbReference type="AlphaFoldDB" id="N6YYH0"/>
<keyword evidence="2" id="KW-0604">Photosystem II</keyword>
<dbReference type="PANTHER" id="PTHR47199">
    <property type="entry name" value="PHOTOSYSTEM II STABILITY/ASSEMBLY FACTOR HCF136, CHLOROPLASTIC"/>
    <property type="match status" value="1"/>
</dbReference>
<keyword evidence="6" id="KW-1185">Reference proteome</keyword>
<evidence type="ECO:0000313" key="5">
    <source>
        <dbReference type="EMBL" id="ENO84969.1"/>
    </source>
</evidence>
<evidence type="ECO:0000256" key="2">
    <source>
        <dbReference type="ARBA" id="ARBA00023276"/>
    </source>
</evidence>
<keyword evidence="1" id="KW-0602">Photosynthesis</keyword>
<dbReference type="EMBL" id="AMXE01000088">
    <property type="protein sequence ID" value="ENO84969.1"/>
    <property type="molecule type" value="Genomic_DNA"/>
</dbReference>
<gene>
    <name evidence="5" type="ORF">C666_16235</name>
</gene>
<keyword evidence="3" id="KW-0732">Signal</keyword>
<name>N6YYH0_THAL4</name>
<keyword evidence="5" id="KW-0378">Hydrolase</keyword>
<dbReference type="Pfam" id="PF14870">
    <property type="entry name" value="PSII_BNR"/>
    <property type="match status" value="1"/>
</dbReference>
<evidence type="ECO:0000259" key="4">
    <source>
        <dbReference type="Pfam" id="PF14870"/>
    </source>
</evidence>
<dbReference type="Proteomes" id="UP000013232">
    <property type="component" value="Unassembled WGS sequence"/>
</dbReference>
<reference evidence="5 6" key="1">
    <citation type="submission" date="2012-09" db="EMBL/GenBank/DDBJ databases">
        <title>Draft Genome Sequences of 6 Strains from Genus Thauera.</title>
        <authorList>
            <person name="Liu B."/>
            <person name="Shapleigh J.P."/>
            <person name="Frostegard A.H."/>
        </authorList>
    </citation>
    <scope>NUCLEOTIDE SEQUENCE [LARGE SCALE GENOMIC DNA]</scope>
    <source>
        <strain evidence="6">47Lol / DSM 12138</strain>
    </source>
</reference>
<feature type="signal peptide" evidence="3">
    <location>
        <begin position="1"/>
        <end position="32"/>
    </location>
</feature>